<dbReference type="Proteomes" id="UP000230069">
    <property type="component" value="Unassembled WGS sequence"/>
</dbReference>
<evidence type="ECO:0000313" key="1">
    <source>
        <dbReference type="EMBL" id="PIA37568.1"/>
    </source>
</evidence>
<dbReference type="EMBL" id="KZ305047">
    <property type="protein sequence ID" value="PIA37568.1"/>
    <property type="molecule type" value="Genomic_DNA"/>
</dbReference>
<proteinExistence type="predicted"/>
<sequence>MLFRMLRPNLMSYGHLVILVSANGRQDDEDYIGQIFHTLTQQWDLISHPRRNHRVSFVVMVLDNEQNPYLLFGFSDHQFSFYSICHQKVDQATYFKVDGLAQVLNWEKRSNLGGVEVVYSFSQGILVVVNLVESHVSHIDMHALLGDDYRADDVEAHLLAANGKLHLVWSPEHLQPDLGCLIVWSSFRIIGGVPEFSVVDFGQVTFMVNDPARLTAVEFAVL</sequence>
<protein>
    <submittedName>
        <fullName evidence="1">Uncharacterized protein</fullName>
    </submittedName>
</protein>
<keyword evidence="2" id="KW-1185">Reference proteome</keyword>
<dbReference type="AlphaFoldDB" id="A0A2G5D240"/>
<name>A0A2G5D240_AQUCA</name>
<accession>A0A2G5D240</accession>
<reference evidence="1 2" key="1">
    <citation type="submission" date="2017-09" db="EMBL/GenBank/DDBJ databases">
        <title>WGS assembly of Aquilegia coerulea Goldsmith.</title>
        <authorList>
            <person name="Hodges S."/>
            <person name="Kramer E."/>
            <person name="Nordborg M."/>
            <person name="Tomkins J."/>
            <person name="Borevitz J."/>
            <person name="Derieg N."/>
            <person name="Yan J."/>
            <person name="Mihaltcheva S."/>
            <person name="Hayes R.D."/>
            <person name="Rokhsar D."/>
        </authorList>
    </citation>
    <scope>NUCLEOTIDE SEQUENCE [LARGE SCALE GENOMIC DNA]</scope>
    <source>
        <strain evidence="2">cv. Goldsmith</strain>
    </source>
</reference>
<evidence type="ECO:0000313" key="2">
    <source>
        <dbReference type="Proteomes" id="UP000230069"/>
    </source>
</evidence>
<gene>
    <name evidence="1" type="ORF">AQUCO_03000263v1</name>
</gene>
<dbReference type="InParanoid" id="A0A2G5D240"/>
<organism evidence="1 2">
    <name type="scientific">Aquilegia coerulea</name>
    <name type="common">Rocky mountain columbine</name>
    <dbReference type="NCBI Taxonomy" id="218851"/>
    <lineage>
        <taxon>Eukaryota</taxon>
        <taxon>Viridiplantae</taxon>
        <taxon>Streptophyta</taxon>
        <taxon>Embryophyta</taxon>
        <taxon>Tracheophyta</taxon>
        <taxon>Spermatophyta</taxon>
        <taxon>Magnoliopsida</taxon>
        <taxon>Ranunculales</taxon>
        <taxon>Ranunculaceae</taxon>
        <taxon>Thalictroideae</taxon>
        <taxon>Aquilegia</taxon>
    </lineage>
</organism>